<dbReference type="SUPFAM" id="SSF56436">
    <property type="entry name" value="C-type lectin-like"/>
    <property type="match status" value="1"/>
</dbReference>
<proteinExistence type="predicted"/>
<sequence length="120" mass="13452">AVICTRPPPGPRFFKDNVHLTFAKVTCEGQFEKIAGRCLYISKWGEEKTWFGANIHCRNLGSQLIIDPSWEVASHIRGNKDDCNKADGGKCGFGTWVAGFYEPYESYQWITSTNSSGKNI</sequence>
<evidence type="ECO:0000313" key="1">
    <source>
        <dbReference type="EMBL" id="CAL4166767.1"/>
    </source>
</evidence>
<evidence type="ECO:0008006" key="3">
    <source>
        <dbReference type="Google" id="ProtNLM"/>
    </source>
</evidence>
<dbReference type="InterPro" id="IPR016186">
    <property type="entry name" value="C-type_lectin-like/link_sf"/>
</dbReference>
<dbReference type="Proteomes" id="UP001497623">
    <property type="component" value="Unassembled WGS sequence"/>
</dbReference>
<gene>
    <name evidence="1" type="ORF">MNOR_LOCUS33504</name>
</gene>
<dbReference type="AlphaFoldDB" id="A0AAV2S5T7"/>
<feature type="non-terminal residue" evidence="1">
    <location>
        <position position="1"/>
    </location>
</feature>
<keyword evidence="2" id="KW-1185">Reference proteome</keyword>
<dbReference type="InterPro" id="IPR016187">
    <property type="entry name" value="CTDL_fold"/>
</dbReference>
<dbReference type="EMBL" id="CAXKWB010048540">
    <property type="protein sequence ID" value="CAL4166767.1"/>
    <property type="molecule type" value="Genomic_DNA"/>
</dbReference>
<comment type="caution">
    <text evidence="1">The sequence shown here is derived from an EMBL/GenBank/DDBJ whole genome shotgun (WGS) entry which is preliminary data.</text>
</comment>
<accession>A0AAV2S5T7</accession>
<dbReference type="Gene3D" id="3.10.100.10">
    <property type="entry name" value="Mannose-Binding Protein A, subunit A"/>
    <property type="match status" value="1"/>
</dbReference>
<name>A0AAV2S5T7_MEGNR</name>
<evidence type="ECO:0000313" key="2">
    <source>
        <dbReference type="Proteomes" id="UP001497623"/>
    </source>
</evidence>
<organism evidence="1 2">
    <name type="scientific">Meganyctiphanes norvegica</name>
    <name type="common">Northern krill</name>
    <name type="synonym">Thysanopoda norvegica</name>
    <dbReference type="NCBI Taxonomy" id="48144"/>
    <lineage>
        <taxon>Eukaryota</taxon>
        <taxon>Metazoa</taxon>
        <taxon>Ecdysozoa</taxon>
        <taxon>Arthropoda</taxon>
        <taxon>Crustacea</taxon>
        <taxon>Multicrustacea</taxon>
        <taxon>Malacostraca</taxon>
        <taxon>Eumalacostraca</taxon>
        <taxon>Eucarida</taxon>
        <taxon>Euphausiacea</taxon>
        <taxon>Euphausiidae</taxon>
        <taxon>Meganyctiphanes</taxon>
    </lineage>
</organism>
<protein>
    <recommendedName>
        <fullName evidence="3">C-type lectin domain-containing protein</fullName>
    </recommendedName>
</protein>
<reference evidence="1 2" key="1">
    <citation type="submission" date="2024-05" db="EMBL/GenBank/DDBJ databases">
        <authorList>
            <person name="Wallberg A."/>
        </authorList>
    </citation>
    <scope>NUCLEOTIDE SEQUENCE [LARGE SCALE GENOMIC DNA]</scope>
</reference>